<reference evidence="1 2" key="1">
    <citation type="journal article" date="2013" name="PLoS Genet.">
        <title>Comparative genome structure, secondary metabolite, and effector coding capacity across Cochliobolus pathogens.</title>
        <authorList>
            <person name="Condon B.J."/>
            <person name="Leng Y."/>
            <person name="Wu D."/>
            <person name="Bushley K.E."/>
            <person name="Ohm R.A."/>
            <person name="Otillar R."/>
            <person name="Martin J."/>
            <person name="Schackwitz W."/>
            <person name="Grimwood J."/>
            <person name="MohdZainudin N."/>
            <person name="Xue C."/>
            <person name="Wang R."/>
            <person name="Manning V.A."/>
            <person name="Dhillon B."/>
            <person name="Tu Z.J."/>
            <person name="Steffenson B.J."/>
            <person name="Salamov A."/>
            <person name="Sun H."/>
            <person name="Lowry S."/>
            <person name="LaButti K."/>
            <person name="Han J."/>
            <person name="Copeland A."/>
            <person name="Lindquist E."/>
            <person name="Barry K."/>
            <person name="Schmutz J."/>
            <person name="Baker S.E."/>
            <person name="Ciuffetti L.M."/>
            <person name="Grigoriev I.V."/>
            <person name="Zhong S."/>
            <person name="Turgeon B.G."/>
        </authorList>
    </citation>
    <scope>NUCLEOTIDE SEQUENCE [LARGE SCALE GENOMIC DNA]</scope>
    <source>
        <strain evidence="1 2">26-R-13</strain>
    </source>
</reference>
<dbReference type="AlphaFoldDB" id="W6Y4N6"/>
<name>W6Y4N6_COCC2</name>
<dbReference type="KEGG" id="bze:COCCADRAFT_28988"/>
<protein>
    <submittedName>
        <fullName evidence="1">Uncharacterized protein</fullName>
    </submittedName>
</protein>
<gene>
    <name evidence="1" type="ORF">COCCADRAFT_28988</name>
</gene>
<proteinExistence type="predicted"/>
<accession>W6Y4N6</accession>
<evidence type="ECO:0000313" key="2">
    <source>
        <dbReference type="Proteomes" id="UP000053841"/>
    </source>
</evidence>
<evidence type="ECO:0000313" key="1">
    <source>
        <dbReference type="EMBL" id="EUC30029.1"/>
    </source>
</evidence>
<organism evidence="1 2">
    <name type="scientific">Cochliobolus carbonum (strain 26-R-13)</name>
    <name type="common">Maize leaf spot fungus</name>
    <name type="synonym">Bipolaris zeicola</name>
    <dbReference type="NCBI Taxonomy" id="930089"/>
    <lineage>
        <taxon>Eukaryota</taxon>
        <taxon>Fungi</taxon>
        <taxon>Dikarya</taxon>
        <taxon>Ascomycota</taxon>
        <taxon>Pezizomycotina</taxon>
        <taxon>Dothideomycetes</taxon>
        <taxon>Pleosporomycetidae</taxon>
        <taxon>Pleosporales</taxon>
        <taxon>Pleosporineae</taxon>
        <taxon>Pleosporaceae</taxon>
        <taxon>Bipolaris</taxon>
    </lineage>
</organism>
<dbReference type="RefSeq" id="XP_007715653.1">
    <property type="nucleotide sequence ID" value="XM_007717463.1"/>
</dbReference>
<sequence>MSAAQGGNSLQRGRVLEDIDQHGKASKRRFDIVYTAQYRLFHGFVHCIGLADRRRGLRIQKEEDRFPSSFEILHQIVPRLTYCQYHRYPPVIAFCNVCNFDIVVEISGDQEQYRRAM</sequence>
<dbReference type="HOGENOM" id="CLU_2084445_0_0_1"/>
<dbReference type="EMBL" id="KI964718">
    <property type="protein sequence ID" value="EUC30029.1"/>
    <property type="molecule type" value="Genomic_DNA"/>
</dbReference>
<dbReference type="Proteomes" id="UP000053841">
    <property type="component" value="Unassembled WGS sequence"/>
</dbReference>
<dbReference type="GeneID" id="19146495"/>
<keyword evidence="2" id="KW-1185">Reference proteome</keyword>